<organism evidence="2 3">
    <name type="scientific">Solimonas fluminis</name>
    <dbReference type="NCBI Taxonomy" id="2086571"/>
    <lineage>
        <taxon>Bacteria</taxon>
        <taxon>Pseudomonadati</taxon>
        <taxon>Pseudomonadota</taxon>
        <taxon>Gammaproteobacteria</taxon>
        <taxon>Nevskiales</taxon>
        <taxon>Nevskiaceae</taxon>
        <taxon>Solimonas</taxon>
    </lineage>
</organism>
<protein>
    <recommendedName>
        <fullName evidence="1">CheW-like domain-containing protein</fullName>
    </recommendedName>
</protein>
<feature type="domain" description="CheW-like" evidence="1">
    <location>
        <begin position="5"/>
        <end position="150"/>
    </location>
</feature>
<keyword evidence="3" id="KW-1185">Reference proteome</keyword>
<name>A0A2S5TK33_9GAMM</name>
<dbReference type="EMBL" id="PSNW01000001">
    <property type="protein sequence ID" value="PPE75349.1"/>
    <property type="molecule type" value="Genomic_DNA"/>
</dbReference>
<dbReference type="Pfam" id="PF01584">
    <property type="entry name" value="CheW"/>
    <property type="match status" value="1"/>
</dbReference>
<dbReference type="SUPFAM" id="SSF50341">
    <property type="entry name" value="CheW-like"/>
    <property type="match status" value="1"/>
</dbReference>
<dbReference type="OrthoDB" id="5765252at2"/>
<comment type="caution">
    <text evidence="2">The sequence shown here is derived from an EMBL/GenBank/DDBJ whole genome shotgun (WGS) entry which is preliminary data.</text>
</comment>
<dbReference type="InterPro" id="IPR002545">
    <property type="entry name" value="CheW-lke_dom"/>
</dbReference>
<gene>
    <name evidence="2" type="ORF">C3942_00150</name>
</gene>
<dbReference type="PROSITE" id="PS50851">
    <property type="entry name" value="CHEW"/>
    <property type="match status" value="1"/>
</dbReference>
<evidence type="ECO:0000259" key="1">
    <source>
        <dbReference type="PROSITE" id="PS50851"/>
    </source>
</evidence>
<dbReference type="RefSeq" id="WP_104228315.1">
    <property type="nucleotide sequence ID" value="NZ_PSNW01000001.1"/>
</dbReference>
<evidence type="ECO:0000313" key="2">
    <source>
        <dbReference type="EMBL" id="PPE75349.1"/>
    </source>
</evidence>
<dbReference type="GO" id="GO:0006935">
    <property type="term" value="P:chemotaxis"/>
    <property type="evidence" value="ECO:0007669"/>
    <property type="project" value="InterPro"/>
</dbReference>
<dbReference type="SMART" id="SM00260">
    <property type="entry name" value="CheW"/>
    <property type="match status" value="1"/>
</dbReference>
<proteinExistence type="predicted"/>
<dbReference type="GO" id="GO:0007165">
    <property type="term" value="P:signal transduction"/>
    <property type="evidence" value="ECO:0007669"/>
    <property type="project" value="InterPro"/>
</dbReference>
<dbReference type="Proteomes" id="UP000238220">
    <property type="component" value="Unassembled WGS sequence"/>
</dbReference>
<dbReference type="AlphaFoldDB" id="A0A2S5TK33"/>
<accession>A0A2S5TK33</accession>
<sequence length="155" mass="16610">MNREQIYAVLMALEGDTLLLPNAAVAEVVARDSLQPPDPGAPAWLAGYCDWNNRRVPVISFEAANGSGHNGESRRARVVVLNSFGSHLPSGLLAIVSQGYPHLVTLNRSAVKPLELRPTDRADLVLSRVRIANQEAAIPDLAALEAEIARVQSAA</sequence>
<dbReference type="InterPro" id="IPR036061">
    <property type="entry name" value="CheW-like_dom_sf"/>
</dbReference>
<evidence type="ECO:0000313" key="3">
    <source>
        <dbReference type="Proteomes" id="UP000238220"/>
    </source>
</evidence>
<reference evidence="2 3" key="1">
    <citation type="submission" date="2018-02" db="EMBL/GenBank/DDBJ databases">
        <title>Genome sequencing of Solimonas sp. HR-BB.</title>
        <authorList>
            <person name="Lee Y."/>
            <person name="Jeon C.O."/>
        </authorList>
    </citation>
    <scope>NUCLEOTIDE SEQUENCE [LARGE SCALE GENOMIC DNA]</scope>
    <source>
        <strain evidence="2 3">HR-BB</strain>
    </source>
</reference>